<reference evidence="2 3" key="1">
    <citation type="submission" date="2019-12" db="EMBL/GenBank/DDBJ databases">
        <title>Deinococcus sp. HMF7620 Genome sequencing and assembly.</title>
        <authorList>
            <person name="Kang H."/>
            <person name="Kim H."/>
            <person name="Joh K."/>
        </authorList>
    </citation>
    <scope>NUCLEOTIDE SEQUENCE [LARGE SCALE GENOMIC DNA]</scope>
    <source>
        <strain evidence="2 3">HMF7620</strain>
    </source>
</reference>
<evidence type="ECO:0000313" key="3">
    <source>
        <dbReference type="Proteomes" id="UP000483286"/>
    </source>
</evidence>
<evidence type="ECO:0008006" key="4">
    <source>
        <dbReference type="Google" id="ProtNLM"/>
    </source>
</evidence>
<dbReference type="Gene3D" id="2.60.40.10">
    <property type="entry name" value="Immunoglobulins"/>
    <property type="match status" value="1"/>
</dbReference>
<evidence type="ECO:0000256" key="1">
    <source>
        <dbReference type="SAM" id="SignalP"/>
    </source>
</evidence>
<name>A0A7C9I0T3_9DEIO</name>
<sequence length="149" mass="15090">MRKFSVLALTTLLLLPSALAETSTGDTYDRASMTVTASGAYGEAVNFEVPDTALNLDASALRPGATYTISVPVTNTTDRPIVVTGTSAVTGSYQGNVIVTAVTGSLTLAPGGTGELQYTIGLPSDAAISATAGKTVTVTFSLEGTSDYS</sequence>
<proteinExistence type="predicted"/>
<organism evidence="2 3">
    <name type="scientific">Deinococcus arboris</name>
    <dbReference type="NCBI Taxonomy" id="2682977"/>
    <lineage>
        <taxon>Bacteria</taxon>
        <taxon>Thermotogati</taxon>
        <taxon>Deinococcota</taxon>
        <taxon>Deinococci</taxon>
        <taxon>Deinococcales</taxon>
        <taxon>Deinococcaceae</taxon>
        <taxon>Deinococcus</taxon>
    </lineage>
</organism>
<dbReference type="AlphaFoldDB" id="A0A7C9I0T3"/>
<keyword evidence="3" id="KW-1185">Reference proteome</keyword>
<feature type="chain" id="PRO_5028961093" description="DUF11 domain-containing protein" evidence="1">
    <location>
        <begin position="21"/>
        <end position="149"/>
    </location>
</feature>
<comment type="caution">
    <text evidence="2">The sequence shown here is derived from an EMBL/GenBank/DDBJ whole genome shotgun (WGS) entry which is preliminary data.</text>
</comment>
<feature type="signal peptide" evidence="1">
    <location>
        <begin position="1"/>
        <end position="20"/>
    </location>
</feature>
<dbReference type="RefSeq" id="WP_157460175.1">
    <property type="nucleotide sequence ID" value="NZ_WQLB01000023.1"/>
</dbReference>
<accession>A0A7C9I0T3</accession>
<gene>
    <name evidence="2" type="ORF">GO986_15285</name>
</gene>
<keyword evidence="1" id="KW-0732">Signal</keyword>
<dbReference type="InterPro" id="IPR013783">
    <property type="entry name" value="Ig-like_fold"/>
</dbReference>
<protein>
    <recommendedName>
        <fullName evidence="4">DUF11 domain-containing protein</fullName>
    </recommendedName>
</protein>
<dbReference type="Proteomes" id="UP000483286">
    <property type="component" value="Unassembled WGS sequence"/>
</dbReference>
<dbReference type="EMBL" id="WQLB01000023">
    <property type="protein sequence ID" value="MVN88115.1"/>
    <property type="molecule type" value="Genomic_DNA"/>
</dbReference>
<evidence type="ECO:0000313" key="2">
    <source>
        <dbReference type="EMBL" id="MVN88115.1"/>
    </source>
</evidence>